<reference evidence="3" key="2">
    <citation type="submission" date="2013-10" db="EMBL/GenBank/DDBJ databases">
        <authorList>
            <person name="Aslett M."/>
        </authorList>
    </citation>
    <scope>NUCLEOTIDE SEQUENCE [LARGE SCALE GENOMIC DNA]</scope>
    <source>
        <strain evidence="3">Houghton</strain>
    </source>
</reference>
<dbReference type="GO" id="GO:0003729">
    <property type="term" value="F:mRNA binding"/>
    <property type="evidence" value="ECO:0007669"/>
    <property type="project" value="InterPro"/>
</dbReference>
<feature type="region of interest" description="Disordered" evidence="1">
    <location>
        <begin position="190"/>
        <end position="209"/>
    </location>
</feature>
<evidence type="ECO:0000256" key="2">
    <source>
        <dbReference type="SAM" id="Phobius"/>
    </source>
</evidence>
<dbReference type="EMBL" id="HG708563">
    <property type="protein sequence ID" value="CDI87893.1"/>
    <property type="molecule type" value="Genomic_DNA"/>
</dbReference>
<evidence type="ECO:0000256" key="1">
    <source>
        <dbReference type="SAM" id="MobiDB-lite"/>
    </source>
</evidence>
<proteinExistence type="predicted"/>
<reference evidence="3" key="1">
    <citation type="submission" date="2013-10" db="EMBL/GenBank/DDBJ databases">
        <title>Genomic analysis of the causative agents of coccidiosis in chickens.</title>
        <authorList>
            <person name="Reid A.J."/>
            <person name="Blake D."/>
            <person name="Billington K."/>
            <person name="Browne H."/>
            <person name="Dunn M."/>
            <person name="Hung S."/>
            <person name="Kawahara F."/>
            <person name="Miranda-Saavedra D."/>
            <person name="Mourier T."/>
            <person name="Nagra H."/>
            <person name="Otto T.D."/>
            <person name="Rawlings N."/>
            <person name="Sanchez A."/>
            <person name="Sanders M."/>
            <person name="Subramaniam C."/>
            <person name="Tay Y."/>
            <person name="Dear P."/>
            <person name="Doerig C."/>
            <person name="Gruber A."/>
            <person name="Parkinson J."/>
            <person name="Shirley M."/>
            <person name="Wan K.L."/>
            <person name="Berriman M."/>
            <person name="Tomley F."/>
            <person name="Pain A."/>
        </authorList>
    </citation>
    <scope>NUCLEOTIDE SEQUENCE [LARGE SCALE GENOMIC DNA]</scope>
    <source>
        <strain evidence="3">Houghton</strain>
    </source>
</reference>
<keyword evidence="2" id="KW-1133">Transmembrane helix</keyword>
<sequence>MENGDSRGRSSSGSGSGSSNSNSNSNNTGSQAPLTSKGAFDSHLYGETPVHQYLSEIPAEDEQPTPLGGVFGEDQNQTRGGGVESVTRLVENERRAMLASSGMDAGDAAALLEKRAIAAREDLYRRQRFQRALSPERQDPFAADGGRRADVSARSYADVMVEQQLDREKQAAVKQIRKLQEDAAIAQQLMQQRQQDEAAGGAAAGKRPRWDGDRQLTEAERLTLQQQQQQQQGTEGAAAAAASLASRWDTPLQAGGQAPGWGDTPIAAAGETAGETAEQKPKKRSRWDATPAQGGTGQVCRLCGTYLLLFIYFILVFLYFIYASTRI</sequence>
<dbReference type="PANTHER" id="PTHR12097">
    <property type="entry name" value="SPLICING FACTOR 3B, SUBUNIT 1-RELATED"/>
    <property type="match status" value="1"/>
</dbReference>
<dbReference type="InterPro" id="IPR038737">
    <property type="entry name" value="SF3b_su1-like"/>
</dbReference>
<feature type="region of interest" description="Disordered" evidence="1">
    <location>
        <begin position="221"/>
        <end position="295"/>
    </location>
</feature>
<name>U6H925_9EIME</name>
<dbReference type="GO" id="GO:0000245">
    <property type="term" value="P:spliceosomal complex assembly"/>
    <property type="evidence" value="ECO:0007669"/>
    <property type="project" value="InterPro"/>
</dbReference>
<keyword evidence="2" id="KW-0812">Transmembrane</keyword>
<organism evidence="3 4">
    <name type="scientific">Eimeria praecox</name>
    <dbReference type="NCBI Taxonomy" id="51316"/>
    <lineage>
        <taxon>Eukaryota</taxon>
        <taxon>Sar</taxon>
        <taxon>Alveolata</taxon>
        <taxon>Apicomplexa</taxon>
        <taxon>Conoidasida</taxon>
        <taxon>Coccidia</taxon>
        <taxon>Eucoccidiorida</taxon>
        <taxon>Eimeriorina</taxon>
        <taxon>Eimeriidae</taxon>
        <taxon>Eimeria</taxon>
    </lineage>
</organism>
<feature type="compositionally biased region" description="Low complexity" evidence="1">
    <location>
        <begin position="9"/>
        <end position="30"/>
    </location>
</feature>
<evidence type="ECO:0000313" key="4">
    <source>
        <dbReference type="Proteomes" id="UP000018201"/>
    </source>
</evidence>
<protein>
    <submittedName>
        <fullName evidence="3">Uncharacterized protein</fullName>
    </submittedName>
</protein>
<evidence type="ECO:0000313" key="3">
    <source>
        <dbReference type="EMBL" id="CDI87893.1"/>
    </source>
</evidence>
<feature type="compositionally biased region" description="Low complexity" evidence="1">
    <location>
        <begin position="190"/>
        <end position="205"/>
    </location>
</feature>
<dbReference type="Proteomes" id="UP000018201">
    <property type="component" value="Unassembled WGS sequence"/>
</dbReference>
<gene>
    <name evidence="3" type="ORF">EPH_0067230</name>
</gene>
<accession>U6H925</accession>
<dbReference type="OrthoDB" id="1741306at2759"/>
<keyword evidence="4" id="KW-1185">Reference proteome</keyword>
<keyword evidence="2" id="KW-0472">Membrane</keyword>
<feature type="compositionally biased region" description="Low complexity" evidence="1">
    <location>
        <begin position="222"/>
        <end position="247"/>
    </location>
</feature>
<feature type="region of interest" description="Disordered" evidence="1">
    <location>
        <begin position="1"/>
        <end position="85"/>
    </location>
</feature>
<feature type="compositionally biased region" description="Low complexity" evidence="1">
    <location>
        <begin position="267"/>
        <end position="276"/>
    </location>
</feature>
<dbReference type="AlphaFoldDB" id="U6H925"/>
<dbReference type="VEuPathDB" id="ToxoDB:EPH_0067230"/>
<feature type="transmembrane region" description="Helical" evidence="2">
    <location>
        <begin position="304"/>
        <end position="322"/>
    </location>
</feature>